<keyword evidence="2 5" id="KW-0819">tRNA processing</keyword>
<evidence type="ECO:0000256" key="6">
    <source>
        <dbReference type="SAM" id="MobiDB-lite"/>
    </source>
</evidence>
<protein>
    <recommendedName>
        <fullName evidence="5">Queuine tRNA-ribosyltransferase accessory subunit 2</fullName>
    </recommendedName>
    <alternativeName>
        <fullName evidence="5">Queuine tRNA-ribosyltransferase domain-containing protein 1</fullName>
    </alternativeName>
</protein>
<sequence>MRFEIQKHTKRGIDCLERIGKLYSENEVKNVVKTPACTLFMSTGAVPYISNDLLKFINHVPGIIEVPFTTLIENKENLMKIGKSFENFIAMKNYITYLTIHDSSKLNQSGFNEGKKIALWSKKGKTLLTSEMLHDFIKKVHFDMVECPFDDSNGPVESKKLIRKSFDRSKNFVDWFFSDQHDKIENTDILMPLVGNDDLETRKFFVDHINTSNYKFNGVVYEGFERDKASLEVTDVNKYKTIVNTLDNEISNMEAPTFKIFSLPARPDQILEAVELGFDIFTGSYPYVITQRGHASVYDPKDVESKLSNQTSDGESDSDNESNQPRKKIKLDKENDKEAENSDDNENKNTLVLDLNDKKYAEDFTPLKKNCSCYTCKNFTRAYICHLINTKEISGHTLLMIHNVSNYFLFFEELRTSIENNYFETFKNFIFNQFRK</sequence>
<dbReference type="Pfam" id="PF01702">
    <property type="entry name" value="TGT"/>
    <property type="match status" value="1"/>
</dbReference>
<accession>A0A813PIR1</accession>
<dbReference type="OrthoDB" id="27601at2759"/>
<dbReference type="HAMAP" id="MF_03043">
    <property type="entry name" value="QTRT2"/>
    <property type="match status" value="1"/>
</dbReference>
<comment type="subcellular location">
    <subcellularLocation>
        <location evidence="5">Cytoplasm</location>
    </subcellularLocation>
</comment>
<dbReference type="EMBL" id="CAJNOC010000398">
    <property type="protein sequence ID" value="CAF0755851.1"/>
    <property type="molecule type" value="Genomic_DNA"/>
</dbReference>
<reference evidence="8" key="1">
    <citation type="submission" date="2021-02" db="EMBL/GenBank/DDBJ databases">
        <authorList>
            <person name="Nowell W R."/>
        </authorList>
    </citation>
    <scope>NUCLEOTIDE SEQUENCE</scope>
    <source>
        <strain evidence="8">Ploen Becks lab</strain>
    </source>
</reference>
<dbReference type="PANTHER" id="PTHR46064:SF1">
    <property type="entry name" value="QUEUINE TRNA-RIBOSYLTRANSFERASE ACCESSORY SUBUNIT 2"/>
    <property type="match status" value="1"/>
</dbReference>
<keyword evidence="3 5" id="KW-0479">Metal-binding</keyword>
<evidence type="ECO:0000313" key="9">
    <source>
        <dbReference type="Proteomes" id="UP000663879"/>
    </source>
</evidence>
<evidence type="ECO:0000256" key="3">
    <source>
        <dbReference type="ARBA" id="ARBA00022723"/>
    </source>
</evidence>
<evidence type="ECO:0000256" key="2">
    <source>
        <dbReference type="ARBA" id="ARBA00022694"/>
    </source>
</evidence>
<comment type="function">
    <text evidence="5">Non-catalytic subunit of the queuine tRNA-ribosyltransferase (TGT) that catalyzes the base-exchange of a guanine (G) residue with queuine (Q) at position 34 (anticodon wobble position) in tRNAs with GU(N) anticodons (tRNA-Asp, -Asn, -His and -Tyr), resulting in the hypermodified nucleoside queuosine (7-(((4,5-cis-dihydroxy-2-cyclopenten-1-yl)amino)methyl)-7-deazaguanosine).</text>
</comment>
<gene>
    <name evidence="8" type="ORF">OXX778_LOCUS4168</name>
</gene>
<dbReference type="InterPro" id="IPR036511">
    <property type="entry name" value="TGT-like_sf"/>
</dbReference>
<dbReference type="NCBIfam" id="TIGR00449">
    <property type="entry name" value="tgt_general"/>
    <property type="match status" value="1"/>
</dbReference>
<proteinExistence type="inferred from homology"/>
<feature type="binding site" evidence="5">
    <location>
        <position position="371"/>
    </location>
    <ligand>
        <name>Zn(2+)</name>
        <dbReference type="ChEBI" id="CHEBI:29105"/>
    </ligand>
</feature>
<dbReference type="InterPro" id="IPR050852">
    <property type="entry name" value="Queuine_tRNA-ribosyltrfase"/>
</dbReference>
<evidence type="ECO:0000256" key="5">
    <source>
        <dbReference type="HAMAP-Rule" id="MF_03043"/>
    </source>
</evidence>
<evidence type="ECO:0000256" key="1">
    <source>
        <dbReference type="ARBA" id="ARBA00022490"/>
    </source>
</evidence>
<evidence type="ECO:0000313" key="8">
    <source>
        <dbReference type="EMBL" id="CAF0755851.1"/>
    </source>
</evidence>
<dbReference type="Gene3D" id="3.20.20.105">
    <property type="entry name" value="Queuine tRNA-ribosyltransferase-like"/>
    <property type="match status" value="1"/>
</dbReference>
<organism evidence="8 9">
    <name type="scientific">Brachionus calyciflorus</name>
    <dbReference type="NCBI Taxonomy" id="104777"/>
    <lineage>
        <taxon>Eukaryota</taxon>
        <taxon>Metazoa</taxon>
        <taxon>Spiralia</taxon>
        <taxon>Gnathifera</taxon>
        <taxon>Rotifera</taxon>
        <taxon>Eurotatoria</taxon>
        <taxon>Monogononta</taxon>
        <taxon>Pseudotrocha</taxon>
        <taxon>Ploima</taxon>
        <taxon>Brachionidae</taxon>
        <taxon>Brachionus</taxon>
    </lineage>
</organism>
<evidence type="ECO:0000256" key="4">
    <source>
        <dbReference type="ARBA" id="ARBA00022833"/>
    </source>
</evidence>
<name>A0A813PIR1_9BILA</name>
<feature type="compositionally biased region" description="Basic and acidic residues" evidence="6">
    <location>
        <begin position="331"/>
        <end position="340"/>
    </location>
</feature>
<dbReference type="InterPro" id="IPR002616">
    <property type="entry name" value="tRNA_ribo_trans-like"/>
</dbReference>
<keyword evidence="4 5" id="KW-0862">Zinc</keyword>
<feature type="binding site" evidence="5">
    <location>
        <position position="402"/>
    </location>
    <ligand>
        <name>Zn(2+)</name>
        <dbReference type="ChEBI" id="CHEBI:29105"/>
    </ligand>
</feature>
<dbReference type="GO" id="GO:0046872">
    <property type="term" value="F:metal ion binding"/>
    <property type="evidence" value="ECO:0007669"/>
    <property type="project" value="UniProtKB-KW"/>
</dbReference>
<dbReference type="PANTHER" id="PTHR46064">
    <property type="entry name" value="QUEUINE TRNA-RIBOSYLTRANSFERASE ACCESSORY SUBUNIT 2"/>
    <property type="match status" value="1"/>
</dbReference>
<dbReference type="InterPro" id="IPR028592">
    <property type="entry name" value="QTRTD1"/>
</dbReference>
<feature type="region of interest" description="Disordered" evidence="6">
    <location>
        <begin position="300"/>
        <end position="348"/>
    </location>
</feature>
<dbReference type="GO" id="GO:0008479">
    <property type="term" value="F:tRNA-guanosine(34) queuine transglycosylase activity"/>
    <property type="evidence" value="ECO:0007669"/>
    <property type="project" value="UniProtKB-UniRule"/>
</dbReference>
<evidence type="ECO:0000259" key="7">
    <source>
        <dbReference type="Pfam" id="PF01702"/>
    </source>
</evidence>
<keyword evidence="9" id="KW-1185">Reference proteome</keyword>
<feature type="domain" description="tRNA-guanine(15) transglycosylase-like" evidence="7">
    <location>
        <begin position="17"/>
        <end position="434"/>
    </location>
</feature>
<comment type="subunit">
    <text evidence="5">Heterodimer of a catalytic subunit and an accessory subunit.</text>
</comment>
<feature type="binding site" evidence="5">
    <location>
        <position position="373"/>
    </location>
    <ligand>
        <name>Zn(2+)</name>
        <dbReference type="ChEBI" id="CHEBI:29105"/>
    </ligand>
</feature>
<keyword evidence="1 5" id="KW-0963">Cytoplasm</keyword>
<dbReference type="Proteomes" id="UP000663879">
    <property type="component" value="Unassembled WGS sequence"/>
</dbReference>
<comment type="similarity">
    <text evidence="5">Belongs to the queuine tRNA-ribosyltransferase family. QTRT2 subfamily.</text>
</comment>
<dbReference type="GO" id="GO:0006400">
    <property type="term" value="P:tRNA modification"/>
    <property type="evidence" value="ECO:0007669"/>
    <property type="project" value="InterPro"/>
</dbReference>
<dbReference type="SUPFAM" id="SSF51713">
    <property type="entry name" value="tRNA-guanine transglycosylase"/>
    <property type="match status" value="1"/>
</dbReference>
<dbReference type="AlphaFoldDB" id="A0A813PIR1"/>
<feature type="binding site" evidence="5">
    <location>
        <position position="376"/>
    </location>
    <ligand>
        <name>Zn(2+)</name>
        <dbReference type="ChEBI" id="CHEBI:29105"/>
    </ligand>
</feature>
<comment type="caution">
    <text evidence="8">The sequence shown here is derived from an EMBL/GenBank/DDBJ whole genome shotgun (WGS) entry which is preliminary data.</text>
</comment>
<comment type="cofactor">
    <cofactor evidence="5">
        <name>Zn(2+)</name>
        <dbReference type="ChEBI" id="CHEBI:29105"/>
    </cofactor>
    <text evidence="5">Binds 1 zinc ion per subunit.</text>
</comment>
<dbReference type="GO" id="GO:0005737">
    <property type="term" value="C:cytoplasm"/>
    <property type="evidence" value="ECO:0007669"/>
    <property type="project" value="UniProtKB-SubCell"/>
</dbReference>